<dbReference type="GO" id="GO:0016757">
    <property type="term" value="F:glycosyltransferase activity"/>
    <property type="evidence" value="ECO:0007669"/>
    <property type="project" value="UniProtKB-KW"/>
</dbReference>
<proteinExistence type="predicted"/>
<dbReference type="InterPro" id="IPR004516">
    <property type="entry name" value="HisRS/HisZ"/>
</dbReference>
<dbReference type="InterPro" id="IPR045864">
    <property type="entry name" value="aa-tRNA-synth_II/BPL/LPL"/>
</dbReference>
<feature type="binding site" evidence="2">
    <location>
        <position position="88"/>
    </location>
    <ligand>
        <name>L-histidine</name>
        <dbReference type="ChEBI" id="CHEBI:57595"/>
    </ligand>
</feature>
<accession>A0AAE3VP53</accession>
<keyword evidence="4" id="KW-0328">Glycosyltransferase</keyword>
<name>A0AAE3VP53_9HYPH</name>
<feature type="binding site" evidence="2">
    <location>
        <begin position="316"/>
        <end position="317"/>
    </location>
    <ligand>
        <name>L-histidine</name>
        <dbReference type="ChEBI" id="CHEBI:57595"/>
    </ligand>
</feature>
<evidence type="ECO:0000313" key="4">
    <source>
        <dbReference type="EMBL" id="MDQ0315231.1"/>
    </source>
</evidence>
<evidence type="ECO:0000256" key="2">
    <source>
        <dbReference type="PIRSR" id="PIRSR001549-1"/>
    </source>
</evidence>
<dbReference type="InterPro" id="IPR041715">
    <property type="entry name" value="HisRS-like_core"/>
</dbReference>
<dbReference type="GO" id="GO:0004821">
    <property type="term" value="F:histidine-tRNA ligase activity"/>
    <property type="evidence" value="ECO:0007669"/>
    <property type="project" value="TreeGrafter"/>
</dbReference>
<keyword evidence="5" id="KW-1185">Reference proteome</keyword>
<protein>
    <submittedName>
        <fullName evidence="4">ATP phosphoribosyltransferase regulatory subunit</fullName>
    </submittedName>
</protein>
<comment type="caution">
    <text evidence="4">The sequence shown here is derived from an EMBL/GenBank/DDBJ whole genome shotgun (WGS) entry which is preliminary data.</text>
</comment>
<keyword evidence="4" id="KW-0808">Transferase</keyword>
<feature type="domain" description="Class II Histidinyl-tRNA synthetase (HisRS)-like catalytic core" evidence="3">
    <location>
        <begin position="235"/>
        <end position="365"/>
    </location>
</feature>
<feature type="binding site" evidence="2">
    <location>
        <position position="103"/>
    </location>
    <ligand>
        <name>L-histidine</name>
        <dbReference type="ChEBI" id="CHEBI:57595"/>
    </ligand>
</feature>
<dbReference type="GO" id="GO:0005737">
    <property type="term" value="C:cytoplasm"/>
    <property type="evidence" value="ECO:0007669"/>
    <property type="project" value="InterPro"/>
</dbReference>
<organism evidence="4 5">
    <name type="scientific">Amorphus orientalis</name>
    <dbReference type="NCBI Taxonomy" id="649198"/>
    <lineage>
        <taxon>Bacteria</taxon>
        <taxon>Pseudomonadati</taxon>
        <taxon>Pseudomonadota</taxon>
        <taxon>Alphaproteobacteria</taxon>
        <taxon>Hyphomicrobiales</taxon>
        <taxon>Amorphaceae</taxon>
        <taxon>Amorphus</taxon>
    </lineage>
</organism>
<dbReference type="PANTHER" id="PTHR43707">
    <property type="entry name" value="HISTIDYL-TRNA SYNTHETASE"/>
    <property type="match status" value="1"/>
</dbReference>
<keyword evidence="1" id="KW-0028">Amino-acid biosynthesis</keyword>
<feature type="binding site" evidence="2">
    <location>
        <begin position="60"/>
        <end position="62"/>
    </location>
    <ligand>
        <name>L-histidine</name>
        <dbReference type="ChEBI" id="CHEBI:57595"/>
    </ligand>
</feature>
<feature type="binding site" evidence="2">
    <location>
        <position position="312"/>
    </location>
    <ligand>
        <name>L-histidine</name>
        <dbReference type="ChEBI" id="CHEBI:57595"/>
    </ligand>
</feature>
<sequence>MASDRLTALRALLADTADEMVNPSILQPAEVFLDLAGEDIRRRLFMTTSAFGEDLCLRPDFTIPVCLAHRATGRSEPVTYGYLGPVFRQRRSGSAEFLQAGVEWIGHADTAATDAAALSRALQAAAALGLTQPRIRVGDATLFSALVEALPLSPAWRRRLIAWFGEPERLSGALAKLAGGQGLAGTTGPTGLSRALAGVEPEEAHRIVADMLGAAGLSLAGGRTADEIADRLRDTGTLSAGDTEAQAAAGVLERYLAIKTPLLEAERTVQAFAETEGVDMSEALAGFRARVSAFEAAGVPLADTAFAADFGRRLDYYTGLVFELYDPARPDTAQTIGGGRYDKLLSLLGAPQPVPAIGFSVWLDRFGIETGIGGAA</sequence>
<reference evidence="4" key="1">
    <citation type="submission" date="2023-07" db="EMBL/GenBank/DDBJ databases">
        <title>Genomic Encyclopedia of Type Strains, Phase IV (KMG-IV): sequencing the most valuable type-strain genomes for metagenomic binning, comparative biology and taxonomic classification.</title>
        <authorList>
            <person name="Goeker M."/>
        </authorList>
    </citation>
    <scope>NUCLEOTIDE SEQUENCE</scope>
    <source>
        <strain evidence="4">DSM 21202</strain>
    </source>
</reference>
<dbReference type="Proteomes" id="UP001229244">
    <property type="component" value="Unassembled WGS sequence"/>
</dbReference>
<keyword evidence="1" id="KW-0368">Histidine biosynthesis</keyword>
<dbReference type="Gene3D" id="3.30.930.10">
    <property type="entry name" value="Bira Bifunctional Protein, Domain 2"/>
    <property type="match status" value="2"/>
</dbReference>
<dbReference type="AlphaFoldDB" id="A0AAE3VP53"/>
<dbReference type="GO" id="GO:0000105">
    <property type="term" value="P:L-histidine biosynthetic process"/>
    <property type="evidence" value="ECO:0007669"/>
    <property type="project" value="UniProtKB-KW"/>
</dbReference>
<dbReference type="PIRSF" id="PIRSF001549">
    <property type="entry name" value="His-tRNA_synth"/>
    <property type="match status" value="1"/>
</dbReference>
<dbReference type="SUPFAM" id="SSF55681">
    <property type="entry name" value="Class II aaRS and biotin synthetases"/>
    <property type="match status" value="1"/>
</dbReference>
<gene>
    <name evidence="4" type="ORF">J2S73_001688</name>
</gene>
<dbReference type="GO" id="GO:0006427">
    <property type="term" value="P:histidyl-tRNA aminoacylation"/>
    <property type="evidence" value="ECO:0007669"/>
    <property type="project" value="TreeGrafter"/>
</dbReference>
<feature type="binding site" evidence="2">
    <location>
        <position position="99"/>
    </location>
    <ligand>
        <name>L-histidine</name>
        <dbReference type="ChEBI" id="CHEBI:57595"/>
    </ligand>
</feature>
<dbReference type="EMBL" id="JAUSUL010000002">
    <property type="protein sequence ID" value="MDQ0315231.1"/>
    <property type="molecule type" value="Genomic_DNA"/>
</dbReference>
<dbReference type="RefSeq" id="WP_306885068.1">
    <property type="nucleotide sequence ID" value="NZ_JAUSUL010000002.1"/>
</dbReference>
<evidence type="ECO:0000313" key="5">
    <source>
        <dbReference type="Proteomes" id="UP001229244"/>
    </source>
</evidence>
<evidence type="ECO:0000259" key="3">
    <source>
        <dbReference type="Pfam" id="PF13393"/>
    </source>
</evidence>
<dbReference type="Pfam" id="PF13393">
    <property type="entry name" value="tRNA-synt_His"/>
    <property type="match status" value="2"/>
</dbReference>
<dbReference type="PANTHER" id="PTHR43707:SF1">
    <property type="entry name" value="HISTIDINE--TRNA LIGASE, MITOCHONDRIAL-RELATED"/>
    <property type="match status" value="1"/>
</dbReference>
<evidence type="ECO:0000256" key="1">
    <source>
        <dbReference type="ARBA" id="ARBA00023102"/>
    </source>
</evidence>
<feature type="domain" description="Class II Histidinyl-tRNA synthetase (HisRS)-like catalytic core" evidence="3">
    <location>
        <begin position="19"/>
        <end position="164"/>
    </location>
</feature>